<sequence length="46" mass="5508">MLEKILWNLFFATGDINFYLDYKKVEKTTEVDQNEGVVFLDTYSLR</sequence>
<protein>
    <recommendedName>
        <fullName evidence="3">YqzL family protein</fullName>
    </recommendedName>
</protein>
<dbReference type="EMBL" id="CP078093">
    <property type="protein sequence ID" value="QXM05705.1"/>
    <property type="molecule type" value="Genomic_DNA"/>
</dbReference>
<name>A0ABX8RCR1_9CLOT</name>
<dbReference type="Proteomes" id="UP000886818">
    <property type="component" value="Chromosome"/>
</dbReference>
<organism evidence="1 2">
    <name type="scientific">Crassaminicella indica</name>
    <dbReference type="NCBI Taxonomy" id="2855394"/>
    <lineage>
        <taxon>Bacteria</taxon>
        <taxon>Bacillati</taxon>
        <taxon>Bacillota</taxon>
        <taxon>Clostridia</taxon>
        <taxon>Eubacteriales</taxon>
        <taxon>Clostridiaceae</taxon>
        <taxon>Crassaminicella</taxon>
    </lineage>
</organism>
<keyword evidence="2" id="KW-1185">Reference proteome</keyword>
<evidence type="ECO:0000313" key="2">
    <source>
        <dbReference type="Proteomes" id="UP000886818"/>
    </source>
</evidence>
<evidence type="ECO:0000313" key="1">
    <source>
        <dbReference type="EMBL" id="QXM05705.1"/>
    </source>
</evidence>
<reference evidence="1" key="1">
    <citation type="submission" date="2021-07" db="EMBL/GenBank/DDBJ databases">
        <title>Complete genome sequence of Crassaminicella sp. 143-21, isolated from a deep-sea hydrothermal vent.</title>
        <authorList>
            <person name="Li X."/>
        </authorList>
    </citation>
    <scope>NUCLEOTIDE SEQUENCE</scope>
    <source>
        <strain evidence="1">143-21</strain>
    </source>
</reference>
<gene>
    <name evidence="1" type="ORF">KVH43_10060</name>
</gene>
<proteinExistence type="predicted"/>
<dbReference type="RefSeq" id="WP_218282403.1">
    <property type="nucleotide sequence ID" value="NZ_CP078093.1"/>
</dbReference>
<evidence type="ECO:0008006" key="3">
    <source>
        <dbReference type="Google" id="ProtNLM"/>
    </source>
</evidence>
<accession>A0ABX8RCR1</accession>